<keyword evidence="2" id="KW-1185">Reference proteome</keyword>
<evidence type="ECO:0000313" key="2">
    <source>
        <dbReference type="Proteomes" id="UP000192328"/>
    </source>
</evidence>
<gene>
    <name evidence="1" type="ORF">SAMN06297397_1066</name>
</gene>
<organism evidence="1 2">
    <name type="scientific">Aristaeella lactis</name>
    <dbReference type="NCBI Taxonomy" id="3046383"/>
    <lineage>
        <taxon>Bacteria</taxon>
        <taxon>Bacillati</taxon>
        <taxon>Bacillota</taxon>
        <taxon>Clostridia</taxon>
        <taxon>Eubacteriales</taxon>
        <taxon>Aristaeellaceae</taxon>
        <taxon>Aristaeella</taxon>
    </lineage>
</organism>
<proteinExistence type="predicted"/>
<name>A0AC61PJV9_9FIRM</name>
<evidence type="ECO:0000313" key="1">
    <source>
        <dbReference type="EMBL" id="SMC49524.1"/>
    </source>
</evidence>
<sequence>MRFAERTIALKDGRTCILKPATPDLAEEMIEYMRKTAVETPFLTRYPDEISDTADHEREFLAGKLEDPHSAMIAAVVDGKLAGNCSVYGAGSKRKVRHRCMMGIALCEEYWGQGIGTAMIGYLTELAKQIGYELMELIVVADNERARALYQKCGFIESGRRYHGMKFDDGSYHDEIFMYKEL</sequence>
<reference evidence="1" key="1">
    <citation type="submission" date="2017-04" db="EMBL/GenBank/DDBJ databases">
        <authorList>
            <person name="Varghese N."/>
            <person name="Submissions S."/>
        </authorList>
    </citation>
    <scope>NUCLEOTIDE SEQUENCE</scope>
    <source>
        <strain evidence="1">WTE2008</strain>
    </source>
</reference>
<dbReference type="EMBL" id="FWXZ01000002">
    <property type="protein sequence ID" value="SMC49524.1"/>
    <property type="molecule type" value="Genomic_DNA"/>
</dbReference>
<protein>
    <submittedName>
        <fullName evidence="1">Protein N-acetyltransferase, RimJ/RimL family</fullName>
    </submittedName>
</protein>
<dbReference type="Proteomes" id="UP000192328">
    <property type="component" value="Unassembled WGS sequence"/>
</dbReference>
<accession>A0AC61PJV9</accession>
<comment type="caution">
    <text evidence="1">The sequence shown here is derived from an EMBL/GenBank/DDBJ whole genome shotgun (WGS) entry which is preliminary data.</text>
</comment>